<sequence>MTHQTILLVYETTKACRTQKLSRRRPFSDVFTSLAPPVGVSRESIMDNLLYEDPIVIDGVALDSNPCFPIDRPCCVRCITYFQLVTCVTRPLACDVRGRSPCAQVADERPTLSPVCLQWRLDRRHRGDSKFRGNNRKNLSIARSHKDSVTADPSIFLKATQQNNRKKSYLQIRAARARPLKRNVCSKNQCASTISPLTCESPRSRRAGVGHFRRLPGDARPRPVPFDMNHS</sequence>
<dbReference type="EMBL" id="BGZK01000023">
    <property type="protein sequence ID" value="GBP06607.1"/>
    <property type="molecule type" value="Genomic_DNA"/>
</dbReference>
<keyword evidence="3" id="KW-1185">Reference proteome</keyword>
<comment type="caution">
    <text evidence="2">The sequence shown here is derived from an EMBL/GenBank/DDBJ whole genome shotgun (WGS) entry which is preliminary data.</text>
</comment>
<name>A0A4C1SZC0_EUMVA</name>
<reference evidence="2 3" key="1">
    <citation type="journal article" date="2019" name="Commun. Biol.">
        <title>The bagworm genome reveals a unique fibroin gene that provides high tensile strength.</title>
        <authorList>
            <person name="Kono N."/>
            <person name="Nakamura H."/>
            <person name="Ohtoshi R."/>
            <person name="Tomita M."/>
            <person name="Numata K."/>
            <person name="Arakawa K."/>
        </authorList>
    </citation>
    <scope>NUCLEOTIDE SEQUENCE [LARGE SCALE GENOMIC DNA]</scope>
</reference>
<evidence type="ECO:0000313" key="2">
    <source>
        <dbReference type="EMBL" id="GBP06607.1"/>
    </source>
</evidence>
<proteinExistence type="predicted"/>
<feature type="region of interest" description="Disordered" evidence="1">
    <location>
        <begin position="209"/>
        <end position="231"/>
    </location>
</feature>
<organism evidence="2 3">
    <name type="scientific">Eumeta variegata</name>
    <name type="common">Bagworm moth</name>
    <name type="synonym">Eumeta japonica</name>
    <dbReference type="NCBI Taxonomy" id="151549"/>
    <lineage>
        <taxon>Eukaryota</taxon>
        <taxon>Metazoa</taxon>
        <taxon>Ecdysozoa</taxon>
        <taxon>Arthropoda</taxon>
        <taxon>Hexapoda</taxon>
        <taxon>Insecta</taxon>
        <taxon>Pterygota</taxon>
        <taxon>Neoptera</taxon>
        <taxon>Endopterygota</taxon>
        <taxon>Lepidoptera</taxon>
        <taxon>Glossata</taxon>
        <taxon>Ditrysia</taxon>
        <taxon>Tineoidea</taxon>
        <taxon>Psychidae</taxon>
        <taxon>Oiketicinae</taxon>
        <taxon>Eumeta</taxon>
    </lineage>
</organism>
<evidence type="ECO:0000256" key="1">
    <source>
        <dbReference type="SAM" id="MobiDB-lite"/>
    </source>
</evidence>
<protein>
    <submittedName>
        <fullName evidence="2">Uncharacterized protein</fullName>
    </submittedName>
</protein>
<dbReference type="Proteomes" id="UP000299102">
    <property type="component" value="Unassembled WGS sequence"/>
</dbReference>
<dbReference type="AlphaFoldDB" id="A0A4C1SZC0"/>
<accession>A0A4C1SZC0</accession>
<evidence type="ECO:0000313" key="3">
    <source>
        <dbReference type="Proteomes" id="UP000299102"/>
    </source>
</evidence>
<gene>
    <name evidence="2" type="ORF">EVAR_92591_1</name>
</gene>